<keyword evidence="12 19" id="KW-0249">Electron transport</keyword>
<gene>
    <name evidence="23" type="primary">petC_1</name>
    <name evidence="23" type="ORF">LMG27177_05535</name>
</gene>
<evidence type="ECO:0000256" key="21">
    <source>
        <dbReference type="SAM" id="MobiDB-lite"/>
    </source>
</evidence>
<keyword evidence="7" id="KW-1003">Cell membrane</keyword>
<dbReference type="PROSITE" id="PS51296">
    <property type="entry name" value="RIESKE"/>
    <property type="match status" value="1"/>
</dbReference>
<accession>A0A6J5GQK3</accession>
<dbReference type="CDD" id="cd03470">
    <property type="entry name" value="Rieske_cytochrome_bc1"/>
    <property type="match status" value="1"/>
</dbReference>
<comment type="miscellaneous">
    <text evidence="19">The Rieske protein is a high potential 2Fe-2S protein.</text>
</comment>
<dbReference type="NCBIfam" id="TIGR01416">
    <property type="entry name" value="Rieske_proteo"/>
    <property type="match status" value="1"/>
</dbReference>
<evidence type="ECO:0000256" key="15">
    <source>
        <dbReference type="ARBA" id="ARBA00023014"/>
    </source>
</evidence>
<evidence type="ECO:0000259" key="22">
    <source>
        <dbReference type="PROSITE" id="PS51296"/>
    </source>
</evidence>
<evidence type="ECO:0000256" key="5">
    <source>
        <dbReference type="ARBA" id="ARBA00019816"/>
    </source>
</evidence>
<evidence type="ECO:0000256" key="8">
    <source>
        <dbReference type="ARBA" id="ARBA00022692"/>
    </source>
</evidence>
<evidence type="ECO:0000256" key="10">
    <source>
        <dbReference type="ARBA" id="ARBA00022723"/>
    </source>
</evidence>
<keyword evidence="14" id="KW-0408">Iron</keyword>
<dbReference type="PANTHER" id="PTHR10134">
    <property type="entry name" value="CYTOCHROME B-C1 COMPLEX SUBUNIT RIESKE, MITOCHONDRIAL"/>
    <property type="match status" value="1"/>
</dbReference>
<dbReference type="GO" id="GO:0008121">
    <property type="term" value="F:quinol-cytochrome-c reductase activity"/>
    <property type="evidence" value="ECO:0007669"/>
    <property type="project" value="UniProtKB-EC"/>
</dbReference>
<dbReference type="GO" id="GO:0005886">
    <property type="term" value="C:plasma membrane"/>
    <property type="evidence" value="ECO:0007669"/>
    <property type="project" value="UniProtKB-SubCell"/>
</dbReference>
<dbReference type="InterPro" id="IPR006317">
    <property type="entry name" value="Ubiquinol_cyt_c_Rdtase_Fe-S-su"/>
</dbReference>
<keyword evidence="8 19" id="KW-0812">Transmembrane</keyword>
<feature type="region of interest" description="Disordered" evidence="21">
    <location>
        <begin position="1"/>
        <end position="34"/>
    </location>
</feature>
<dbReference type="GO" id="GO:0046872">
    <property type="term" value="F:metal ion binding"/>
    <property type="evidence" value="ECO:0007669"/>
    <property type="project" value="UniProtKB-KW"/>
</dbReference>
<comment type="catalytic activity">
    <reaction evidence="18 19">
        <text>a quinol + 2 Fe(III)-[cytochrome c](out) = a quinone + 2 Fe(II)-[cytochrome c](out) + 2 H(+)(out)</text>
        <dbReference type="Rhea" id="RHEA:11484"/>
        <dbReference type="Rhea" id="RHEA-COMP:10350"/>
        <dbReference type="Rhea" id="RHEA-COMP:14399"/>
        <dbReference type="ChEBI" id="CHEBI:15378"/>
        <dbReference type="ChEBI" id="CHEBI:24646"/>
        <dbReference type="ChEBI" id="CHEBI:29033"/>
        <dbReference type="ChEBI" id="CHEBI:29034"/>
        <dbReference type="ChEBI" id="CHEBI:132124"/>
        <dbReference type="EC" id="7.1.1.8"/>
    </reaction>
</comment>
<comment type="subunit">
    <text evidence="3 20">The main subunits of complex b-c1 are: cytochrome b, cytochrome c1 and the Rieske protein.</text>
</comment>
<dbReference type="InterPro" id="IPR017941">
    <property type="entry name" value="Rieske_2Fe-2S"/>
</dbReference>
<dbReference type="InterPro" id="IPR005805">
    <property type="entry name" value="Rieske_Fe-S_prot_C"/>
</dbReference>
<dbReference type="EC" id="7.1.1.8" evidence="4 19"/>
<evidence type="ECO:0000256" key="9">
    <source>
        <dbReference type="ARBA" id="ARBA00022714"/>
    </source>
</evidence>
<protein>
    <recommendedName>
        <fullName evidence="5 19">Ubiquinol-cytochrome c reductase iron-sulfur subunit</fullName>
        <ecNumber evidence="4 19">7.1.1.8</ecNumber>
    </recommendedName>
</protein>
<keyword evidence="9" id="KW-0001">2Fe-2S</keyword>
<feature type="transmembrane region" description="Helical" evidence="19">
    <location>
        <begin position="43"/>
        <end position="63"/>
    </location>
</feature>
<dbReference type="Gene3D" id="1.20.5.510">
    <property type="entry name" value="Single helix bin"/>
    <property type="match status" value="1"/>
</dbReference>
<dbReference type="EMBL" id="CADIKI010000019">
    <property type="protein sequence ID" value="CAB3803868.1"/>
    <property type="molecule type" value="Genomic_DNA"/>
</dbReference>
<dbReference type="Pfam" id="PF00355">
    <property type="entry name" value="Rieske"/>
    <property type="match status" value="1"/>
</dbReference>
<evidence type="ECO:0000256" key="19">
    <source>
        <dbReference type="RuleBase" id="RU004494"/>
    </source>
</evidence>
<evidence type="ECO:0000256" key="7">
    <source>
        <dbReference type="ARBA" id="ARBA00022475"/>
    </source>
</evidence>
<keyword evidence="17" id="KW-1015">Disulfide bond</keyword>
<reference evidence="23 24" key="1">
    <citation type="submission" date="2020-04" db="EMBL/GenBank/DDBJ databases">
        <authorList>
            <person name="De Canck E."/>
        </authorList>
    </citation>
    <scope>NUCLEOTIDE SEQUENCE [LARGE SCALE GENOMIC DNA]</scope>
    <source>
        <strain evidence="23 24">LMG 27177</strain>
    </source>
</reference>
<evidence type="ECO:0000313" key="23">
    <source>
        <dbReference type="EMBL" id="CAB3803868.1"/>
    </source>
</evidence>
<feature type="compositionally biased region" description="Polar residues" evidence="21">
    <location>
        <begin position="1"/>
        <end position="11"/>
    </location>
</feature>
<evidence type="ECO:0000256" key="1">
    <source>
        <dbReference type="ARBA" id="ARBA00002444"/>
    </source>
</evidence>
<dbReference type="AlphaFoldDB" id="A0A6J5GQK3"/>
<keyword evidence="24" id="KW-1185">Reference proteome</keyword>
<sequence length="233" mass="25127">MATPFAQTSGGRSDVKEKSNSEVGPVMRDKEDERVVDGSRRNWLVATTVAGGIGGVAIVVPFVSSFAPSEKAKAAGAPVEVDISNLKPGDMMTVAWRGKPVWIINRTDQMLADVQKADNQVADPLSKNPFSMPLPEYCNNEFRSRAENKHLLVAVAVCTHLGCTPTPRFQPGAQPNLPDDWPGGFLCPCHGSTYDMAGRVFKNKPAPQNLDIPRFMFTSATGLVIGKDEKGEA</sequence>
<evidence type="ECO:0000256" key="2">
    <source>
        <dbReference type="ARBA" id="ARBA00004162"/>
    </source>
</evidence>
<dbReference type="Pfam" id="PF10399">
    <property type="entry name" value="UCR_Fe-S_N"/>
    <property type="match status" value="1"/>
</dbReference>
<evidence type="ECO:0000256" key="16">
    <source>
        <dbReference type="ARBA" id="ARBA00023136"/>
    </source>
</evidence>
<dbReference type="PRINTS" id="PR00162">
    <property type="entry name" value="RIESKE"/>
</dbReference>
<keyword evidence="15" id="KW-0411">Iron-sulfur</keyword>
<dbReference type="SUPFAM" id="SSF50022">
    <property type="entry name" value="ISP domain"/>
    <property type="match status" value="1"/>
</dbReference>
<feature type="domain" description="Rieske" evidence="22">
    <location>
        <begin position="116"/>
        <end position="224"/>
    </location>
</feature>
<keyword evidence="11" id="KW-1278">Translocase</keyword>
<dbReference type="InterPro" id="IPR014349">
    <property type="entry name" value="Rieske_Fe-S_prot"/>
</dbReference>
<dbReference type="InterPro" id="IPR019470">
    <property type="entry name" value="Ubiq_cytC_Rdtase_Fe-S_su_TAT"/>
</dbReference>
<evidence type="ECO:0000256" key="20">
    <source>
        <dbReference type="RuleBase" id="RU004497"/>
    </source>
</evidence>
<comment type="subcellular location">
    <subcellularLocation>
        <location evidence="2">Cell membrane</location>
        <topology evidence="2">Single-pass membrane protein</topology>
    </subcellularLocation>
</comment>
<evidence type="ECO:0000256" key="12">
    <source>
        <dbReference type="ARBA" id="ARBA00022982"/>
    </source>
</evidence>
<dbReference type="Proteomes" id="UP000494252">
    <property type="component" value="Unassembled WGS sequence"/>
</dbReference>
<evidence type="ECO:0000256" key="4">
    <source>
        <dbReference type="ARBA" id="ARBA00012951"/>
    </source>
</evidence>
<comment type="cofactor">
    <cofactor evidence="19">
        <name>[2Fe-2S] cluster</name>
        <dbReference type="ChEBI" id="CHEBI:190135"/>
    </cofactor>
    <text evidence="19">Binds 1 [2Fe-2S] cluster per subunit.</text>
</comment>
<name>A0A6J5GQK3_9BURK</name>
<dbReference type="InterPro" id="IPR036922">
    <property type="entry name" value="Rieske_2Fe-2S_sf"/>
</dbReference>
<evidence type="ECO:0000256" key="6">
    <source>
        <dbReference type="ARBA" id="ARBA00022448"/>
    </source>
</evidence>
<dbReference type="Gene3D" id="2.102.10.10">
    <property type="entry name" value="Rieske [2Fe-2S] iron-sulphur domain"/>
    <property type="match status" value="1"/>
</dbReference>
<evidence type="ECO:0000256" key="18">
    <source>
        <dbReference type="ARBA" id="ARBA00029351"/>
    </source>
</evidence>
<keyword evidence="10" id="KW-0479">Metal-binding</keyword>
<evidence type="ECO:0000313" key="24">
    <source>
        <dbReference type="Proteomes" id="UP000494252"/>
    </source>
</evidence>
<keyword evidence="6 19" id="KW-0813">Transport</keyword>
<evidence type="ECO:0000256" key="13">
    <source>
        <dbReference type="ARBA" id="ARBA00022989"/>
    </source>
</evidence>
<proteinExistence type="predicted"/>
<keyword evidence="16 19" id="KW-0472">Membrane</keyword>
<dbReference type="GO" id="GO:0051537">
    <property type="term" value="F:2 iron, 2 sulfur cluster binding"/>
    <property type="evidence" value="ECO:0007669"/>
    <property type="project" value="UniProtKB-KW"/>
</dbReference>
<evidence type="ECO:0000256" key="17">
    <source>
        <dbReference type="ARBA" id="ARBA00023157"/>
    </source>
</evidence>
<evidence type="ECO:0000256" key="11">
    <source>
        <dbReference type="ARBA" id="ARBA00022967"/>
    </source>
</evidence>
<comment type="function">
    <text evidence="1">Component of the ubiquinol-cytochrome c reductase complex (complex III or cytochrome b-c1 complex), which is a respiratory chain that generates an electrochemical potential coupled to ATP synthesis.</text>
</comment>
<evidence type="ECO:0000256" key="3">
    <source>
        <dbReference type="ARBA" id="ARBA00011649"/>
    </source>
</evidence>
<organism evidence="23 24">
    <name type="scientific">Paraburkholderia fynbosensis</name>
    <dbReference type="NCBI Taxonomy" id="1200993"/>
    <lineage>
        <taxon>Bacteria</taxon>
        <taxon>Pseudomonadati</taxon>
        <taxon>Pseudomonadota</taxon>
        <taxon>Betaproteobacteria</taxon>
        <taxon>Burkholderiales</taxon>
        <taxon>Burkholderiaceae</taxon>
        <taxon>Paraburkholderia</taxon>
    </lineage>
</organism>
<keyword evidence="13 19" id="KW-1133">Transmembrane helix</keyword>
<evidence type="ECO:0000256" key="14">
    <source>
        <dbReference type="ARBA" id="ARBA00023004"/>
    </source>
</evidence>